<proteinExistence type="predicted"/>
<dbReference type="Pfam" id="PF00004">
    <property type="entry name" value="AAA"/>
    <property type="match status" value="1"/>
</dbReference>
<accession>A0A7W6MC50</accession>
<dbReference type="RefSeq" id="WP_184452702.1">
    <property type="nucleotide sequence ID" value="NZ_JACIFV010000001.1"/>
</dbReference>
<dbReference type="Pfam" id="PF01434">
    <property type="entry name" value="Peptidase_M41"/>
    <property type="match status" value="1"/>
</dbReference>
<dbReference type="GO" id="GO:0005524">
    <property type="term" value="F:ATP binding"/>
    <property type="evidence" value="ECO:0007669"/>
    <property type="project" value="InterPro"/>
</dbReference>
<evidence type="ECO:0000259" key="1">
    <source>
        <dbReference type="SMART" id="SM00382"/>
    </source>
</evidence>
<sequence length="624" mass="67223">MSDRADTLFKYTTTRLTLAACRSALRRSLLRHPAVYAGEPFTLVLAVPEDLRKDFNRAALALIKEDDALADVGLGTNSVSLRGRVDYTDVKVSLRACERLVILLDRLEGLPAFLIAAADTIEQMHPIDVEVLVEAVRAVHDLELGHEAAEAMLNYPVADVLAALRPGRDHADVLRRLKAAHDSTLDTKVPPVESLAGFGDAGEWARVVVSELAAWKSGSLTWEDVDSASLLSGPPGVGKTLFARSLARSAGCAFIASSLAQWQAAGHLGDLLKAMRECFQLAAARAPTVLLLDEFDSIGDRTKFAGSNAQYSIEVVAGLLECLDGAYRREGVVVIGACNDPSRIDRALLRPGRLSRHFALSLPDTIARTGILTTHLDGALRQKEIVKIAEATLGLSGAELAQLVADGRRKARGRAQKLRVEDVMSCLPPIAPIKGRLRDRICIHEAGHAAAIIALNVGRLTGVAVMDGFYKGGIGGGAAFDREERLQTAKHYRNELIVQLAGMAAEIVFFEEHLEGSGGRHGSDLQRAADLATSMIAQLGMGGITNFLSAESLEDLDRIRRTVPSVNRRVERLLATVLDEAKELIGRNSEFVCELAAILNMEGSVDGKLATSMFDKMEKPDAAE</sequence>
<dbReference type="Gene3D" id="3.40.50.300">
    <property type="entry name" value="P-loop containing nucleotide triphosphate hydrolases"/>
    <property type="match status" value="1"/>
</dbReference>
<keyword evidence="3" id="KW-1185">Reference proteome</keyword>
<evidence type="ECO:0000313" key="2">
    <source>
        <dbReference type="EMBL" id="MBB4190015.1"/>
    </source>
</evidence>
<dbReference type="AlphaFoldDB" id="A0A7W6MC50"/>
<dbReference type="InterPro" id="IPR003959">
    <property type="entry name" value="ATPase_AAA_core"/>
</dbReference>
<dbReference type="InterPro" id="IPR037219">
    <property type="entry name" value="Peptidase_M41-like"/>
</dbReference>
<comment type="caution">
    <text evidence="2">The sequence shown here is derived from an EMBL/GenBank/DDBJ whole genome shotgun (WGS) entry which is preliminary data.</text>
</comment>
<dbReference type="GO" id="GO:0004222">
    <property type="term" value="F:metalloendopeptidase activity"/>
    <property type="evidence" value="ECO:0007669"/>
    <property type="project" value="InterPro"/>
</dbReference>
<reference evidence="2 3" key="1">
    <citation type="submission" date="2020-08" db="EMBL/GenBank/DDBJ databases">
        <title>Genomic Encyclopedia of Type Strains, Phase IV (KMG-V): Genome sequencing to study the core and pangenomes of soil and plant-associated prokaryotes.</title>
        <authorList>
            <person name="Whitman W."/>
        </authorList>
    </citation>
    <scope>NUCLEOTIDE SEQUENCE [LARGE SCALE GENOMIC DNA]</scope>
    <source>
        <strain evidence="2 3">SEMIA 4074</strain>
    </source>
</reference>
<dbReference type="EMBL" id="JACIFV010000001">
    <property type="protein sequence ID" value="MBB4190015.1"/>
    <property type="molecule type" value="Genomic_DNA"/>
</dbReference>
<feature type="domain" description="AAA+ ATPase" evidence="1">
    <location>
        <begin position="225"/>
        <end position="364"/>
    </location>
</feature>
<protein>
    <submittedName>
        <fullName evidence="2">DNA polymerase III delta prime subunit</fullName>
    </submittedName>
</protein>
<dbReference type="SUPFAM" id="SSF140990">
    <property type="entry name" value="FtsH protease domain-like"/>
    <property type="match status" value="1"/>
</dbReference>
<dbReference type="GO" id="GO:0006508">
    <property type="term" value="P:proteolysis"/>
    <property type="evidence" value="ECO:0007669"/>
    <property type="project" value="InterPro"/>
</dbReference>
<dbReference type="Proteomes" id="UP000524492">
    <property type="component" value="Unassembled WGS sequence"/>
</dbReference>
<dbReference type="Gene3D" id="1.10.8.60">
    <property type="match status" value="1"/>
</dbReference>
<dbReference type="SUPFAM" id="SSF52540">
    <property type="entry name" value="P-loop containing nucleoside triphosphate hydrolases"/>
    <property type="match status" value="1"/>
</dbReference>
<gene>
    <name evidence="2" type="ORF">GGD53_000131</name>
</gene>
<dbReference type="InterPro" id="IPR003593">
    <property type="entry name" value="AAA+_ATPase"/>
</dbReference>
<evidence type="ECO:0000313" key="3">
    <source>
        <dbReference type="Proteomes" id="UP000524492"/>
    </source>
</evidence>
<name>A0A7W6MC50_9HYPH</name>
<dbReference type="GO" id="GO:0030163">
    <property type="term" value="P:protein catabolic process"/>
    <property type="evidence" value="ECO:0007669"/>
    <property type="project" value="TreeGrafter"/>
</dbReference>
<dbReference type="Gene3D" id="1.20.58.760">
    <property type="entry name" value="Peptidase M41"/>
    <property type="match status" value="1"/>
</dbReference>
<dbReference type="CDD" id="cd19481">
    <property type="entry name" value="RecA-like_protease"/>
    <property type="match status" value="1"/>
</dbReference>
<dbReference type="GO" id="GO:0016887">
    <property type="term" value="F:ATP hydrolysis activity"/>
    <property type="evidence" value="ECO:0007669"/>
    <property type="project" value="InterPro"/>
</dbReference>
<dbReference type="InterPro" id="IPR027417">
    <property type="entry name" value="P-loop_NTPase"/>
</dbReference>
<dbReference type="SMART" id="SM00382">
    <property type="entry name" value="AAA"/>
    <property type="match status" value="1"/>
</dbReference>
<dbReference type="GO" id="GO:0004176">
    <property type="term" value="F:ATP-dependent peptidase activity"/>
    <property type="evidence" value="ECO:0007669"/>
    <property type="project" value="InterPro"/>
</dbReference>
<dbReference type="PANTHER" id="PTHR23076">
    <property type="entry name" value="METALLOPROTEASE M41 FTSH"/>
    <property type="match status" value="1"/>
</dbReference>
<dbReference type="InterPro" id="IPR000642">
    <property type="entry name" value="Peptidase_M41"/>
</dbReference>
<organism evidence="2 3">
    <name type="scientific">Rhizobium aethiopicum</name>
    <dbReference type="NCBI Taxonomy" id="1138170"/>
    <lineage>
        <taxon>Bacteria</taxon>
        <taxon>Pseudomonadati</taxon>
        <taxon>Pseudomonadota</taxon>
        <taxon>Alphaproteobacteria</taxon>
        <taxon>Hyphomicrobiales</taxon>
        <taxon>Rhizobiaceae</taxon>
        <taxon>Rhizobium/Agrobacterium group</taxon>
        <taxon>Rhizobium</taxon>
    </lineage>
</organism>
<dbReference type="PANTHER" id="PTHR23076:SF97">
    <property type="entry name" value="ATP-DEPENDENT ZINC METALLOPROTEASE YME1L1"/>
    <property type="match status" value="1"/>
</dbReference>
<dbReference type="GO" id="GO:0005886">
    <property type="term" value="C:plasma membrane"/>
    <property type="evidence" value="ECO:0007669"/>
    <property type="project" value="TreeGrafter"/>
</dbReference>